<comment type="caution">
    <text evidence="2">The sequence shown here is derived from an EMBL/GenBank/DDBJ whole genome shotgun (WGS) entry which is preliminary data.</text>
</comment>
<sequence>MSDSNYKKYGLHKNVPVDDAKKLTNQFYKAKDRRAKLGLFLGVDFLDDLVKELKKESFDGILIKYGISKASGGSPSTYELVGLPIELAGAASLNTARTAATYYSSKPVDGATNPPDVGSPPLSSEVTTVE</sequence>
<evidence type="ECO:0000313" key="2">
    <source>
        <dbReference type="EMBL" id="MBO0947569.1"/>
    </source>
</evidence>
<evidence type="ECO:0000313" key="3">
    <source>
        <dbReference type="Proteomes" id="UP000664628"/>
    </source>
</evidence>
<organism evidence="2 3">
    <name type="scientific">Fibrella forsythiae</name>
    <dbReference type="NCBI Taxonomy" id="2817061"/>
    <lineage>
        <taxon>Bacteria</taxon>
        <taxon>Pseudomonadati</taxon>
        <taxon>Bacteroidota</taxon>
        <taxon>Cytophagia</taxon>
        <taxon>Cytophagales</taxon>
        <taxon>Spirosomataceae</taxon>
        <taxon>Fibrella</taxon>
    </lineage>
</organism>
<keyword evidence="3" id="KW-1185">Reference proteome</keyword>
<gene>
    <name evidence="2" type="ORF">J2I46_03190</name>
</gene>
<accession>A0ABS3JC38</accession>
<protein>
    <submittedName>
        <fullName evidence="2">Uncharacterized protein</fullName>
    </submittedName>
</protein>
<proteinExistence type="predicted"/>
<feature type="region of interest" description="Disordered" evidence="1">
    <location>
        <begin position="105"/>
        <end position="130"/>
    </location>
</feature>
<reference evidence="2 3" key="1">
    <citation type="submission" date="2021-03" db="EMBL/GenBank/DDBJ databases">
        <title>Fibrella sp. HMF5405 genome sequencing and assembly.</title>
        <authorList>
            <person name="Kang H."/>
            <person name="Kim H."/>
            <person name="Bae S."/>
            <person name="Joh K."/>
        </authorList>
    </citation>
    <scope>NUCLEOTIDE SEQUENCE [LARGE SCALE GENOMIC DNA]</scope>
    <source>
        <strain evidence="2 3">HMF5405</strain>
    </source>
</reference>
<name>A0ABS3JC38_9BACT</name>
<dbReference type="EMBL" id="JAFMYW010000001">
    <property type="protein sequence ID" value="MBO0947569.1"/>
    <property type="molecule type" value="Genomic_DNA"/>
</dbReference>
<dbReference type="RefSeq" id="WP_207327477.1">
    <property type="nucleotide sequence ID" value="NZ_JAFMYW010000001.1"/>
</dbReference>
<feature type="compositionally biased region" description="Polar residues" evidence="1">
    <location>
        <begin position="121"/>
        <end position="130"/>
    </location>
</feature>
<dbReference type="Proteomes" id="UP000664628">
    <property type="component" value="Unassembled WGS sequence"/>
</dbReference>
<evidence type="ECO:0000256" key="1">
    <source>
        <dbReference type="SAM" id="MobiDB-lite"/>
    </source>
</evidence>